<name>R7WAS6_AEGTA</name>
<protein>
    <submittedName>
        <fullName evidence="3">Uncharacterized protein</fullName>
    </submittedName>
</protein>
<feature type="compositionally biased region" description="Basic and acidic residues" evidence="2">
    <location>
        <begin position="341"/>
        <end position="351"/>
    </location>
</feature>
<organism evidence="3">
    <name type="scientific">Aegilops tauschii</name>
    <name type="common">Tausch's goatgrass</name>
    <name type="synonym">Aegilops squarrosa</name>
    <dbReference type="NCBI Taxonomy" id="37682"/>
    <lineage>
        <taxon>Eukaryota</taxon>
        <taxon>Viridiplantae</taxon>
        <taxon>Streptophyta</taxon>
        <taxon>Embryophyta</taxon>
        <taxon>Tracheophyta</taxon>
        <taxon>Spermatophyta</taxon>
        <taxon>Magnoliopsida</taxon>
        <taxon>Liliopsida</taxon>
        <taxon>Poales</taxon>
        <taxon>Poaceae</taxon>
        <taxon>BOP clade</taxon>
        <taxon>Pooideae</taxon>
        <taxon>Triticodae</taxon>
        <taxon>Triticeae</taxon>
        <taxon>Triticinae</taxon>
        <taxon>Aegilops</taxon>
    </lineage>
</organism>
<feature type="region of interest" description="Disordered" evidence="2">
    <location>
        <begin position="275"/>
        <end position="306"/>
    </location>
</feature>
<dbReference type="SUPFAM" id="SSF82185">
    <property type="entry name" value="Histone H3 K4-specific methyltransferase SET7/9 N-terminal domain"/>
    <property type="match status" value="2"/>
</dbReference>
<evidence type="ECO:0000256" key="2">
    <source>
        <dbReference type="SAM" id="MobiDB-lite"/>
    </source>
</evidence>
<dbReference type="PANTHER" id="PTHR23084">
    <property type="entry name" value="PHOSPHATIDYLINOSITOL-4-PHOSPHATE 5-KINASE RELATED"/>
    <property type="match status" value="1"/>
</dbReference>
<dbReference type="Gene3D" id="2.20.110.10">
    <property type="entry name" value="Histone H3 K4-specific methyltransferase SET7/9 N-terminal domain"/>
    <property type="match status" value="1"/>
</dbReference>
<dbReference type="ExpressionAtlas" id="R7WAS6">
    <property type="expression patterns" value="baseline"/>
</dbReference>
<feature type="compositionally biased region" description="Polar residues" evidence="2">
    <location>
        <begin position="275"/>
        <end position="292"/>
    </location>
</feature>
<keyword evidence="1" id="KW-0677">Repeat</keyword>
<accession>R7WAS6</accession>
<proteinExistence type="predicted"/>
<reference evidence="3" key="1">
    <citation type="submission" date="2015-06" db="UniProtKB">
        <authorList>
            <consortium name="EnsemblPlants"/>
        </authorList>
    </citation>
    <scope>IDENTIFICATION</scope>
</reference>
<dbReference type="EnsemblPlants" id="EMT16305">
    <property type="protein sequence ID" value="EMT16305"/>
    <property type="gene ID" value="F775_33088"/>
</dbReference>
<dbReference type="PANTHER" id="PTHR23084:SF263">
    <property type="entry name" value="MORN REPEAT-CONTAINING PROTEIN 1"/>
    <property type="match status" value="1"/>
</dbReference>
<dbReference type="AlphaFoldDB" id="R7WAS6"/>
<evidence type="ECO:0000313" key="3">
    <source>
        <dbReference type="EnsemblPlants" id="EMT16305"/>
    </source>
</evidence>
<dbReference type="SMART" id="SM00698">
    <property type="entry name" value="MORN"/>
    <property type="match status" value="2"/>
</dbReference>
<evidence type="ECO:0000256" key="1">
    <source>
        <dbReference type="ARBA" id="ARBA00022737"/>
    </source>
</evidence>
<feature type="region of interest" description="Disordered" evidence="2">
    <location>
        <begin position="341"/>
        <end position="374"/>
    </location>
</feature>
<dbReference type="InterPro" id="IPR003409">
    <property type="entry name" value="MORN"/>
</dbReference>
<dbReference type="GO" id="GO:0016020">
    <property type="term" value="C:membrane"/>
    <property type="evidence" value="ECO:0007669"/>
    <property type="project" value="UniProtKB-ARBA"/>
</dbReference>
<feature type="compositionally biased region" description="Low complexity" evidence="2">
    <location>
        <begin position="294"/>
        <end position="306"/>
    </location>
</feature>
<sequence>MASGGRCPAPVSSFVPREYCSPFASLQLRPLACGLLRRRCSARLRAVLSIDQTQTEPGLSMDDGHVCTFLLPQVVLLRGRPPRASATATAGTTSSAAPQRGLLHGAVARRRAARRREVPVDGRVHVQGGVTARHGHGPGQVLLAVGRHLQGEFKDGFMDGDDTYTVAAGDTYKVSWSMNLKDGDGRKSYANGDQYDADGNRYDGGWEDGCPRGQGTFRWADGNVYVGFWTRDGLSGIAQEKDVYHPSLAASSPTARDPGDVFARGLPGFMGVGATESTPLQRPLNSSGNRTANGRASSVSGMSSCSGGDRKYDKICICESDGDITCDIVDGAALVDDARRSVRTEDGRDSGELLPLPSPAPRIAKWVSPPQAKQ</sequence>